<dbReference type="Pfam" id="PF13585">
    <property type="entry name" value="CHU_C"/>
    <property type="match status" value="1"/>
</dbReference>
<evidence type="ECO:0000313" key="2">
    <source>
        <dbReference type="Proteomes" id="UP000808349"/>
    </source>
</evidence>
<evidence type="ECO:0000313" key="1">
    <source>
        <dbReference type="EMBL" id="MBK9716543.1"/>
    </source>
</evidence>
<dbReference type="Proteomes" id="UP000808349">
    <property type="component" value="Unassembled WGS sequence"/>
</dbReference>
<sequence>MSGHRQIRYKTAKVQNDLGCLDEFSRSICIRNEVRIYIPNIFSPNGDGKHDQFKITHLGVNILRWAVYDRNGAQCFVSHDGDTIWDGQFNGKRVVEGVYVVVIEYFNPNNGKQEIFKGDLTVIR</sequence>
<dbReference type="EMBL" id="JADKFW010000004">
    <property type="protein sequence ID" value="MBK9716543.1"/>
    <property type="molecule type" value="Genomic_DNA"/>
</dbReference>
<reference evidence="1 2" key="1">
    <citation type="submission" date="2020-10" db="EMBL/GenBank/DDBJ databases">
        <title>Connecting structure to function with the recovery of over 1000 high-quality activated sludge metagenome-assembled genomes encoding full-length rRNA genes using long-read sequencing.</title>
        <authorList>
            <person name="Singleton C.M."/>
            <person name="Petriglieri F."/>
            <person name="Kristensen J.M."/>
            <person name="Kirkegaard R.H."/>
            <person name="Michaelsen T.Y."/>
            <person name="Andersen M.H."/>
            <person name="Karst S.M."/>
            <person name="Dueholm M.S."/>
            <person name="Nielsen P.H."/>
            <person name="Albertsen M."/>
        </authorList>
    </citation>
    <scope>NUCLEOTIDE SEQUENCE [LARGE SCALE GENOMIC DNA]</scope>
    <source>
        <strain evidence="1">Ribe_18-Q3-R11-54_BAT3C.373</strain>
    </source>
</reference>
<organism evidence="1 2">
    <name type="scientific">Candidatus Defluviibacterium haderslevense</name>
    <dbReference type="NCBI Taxonomy" id="2981993"/>
    <lineage>
        <taxon>Bacteria</taxon>
        <taxon>Pseudomonadati</taxon>
        <taxon>Bacteroidota</taxon>
        <taxon>Saprospiria</taxon>
        <taxon>Saprospirales</taxon>
        <taxon>Saprospiraceae</taxon>
        <taxon>Candidatus Defluviibacterium</taxon>
    </lineage>
</organism>
<comment type="caution">
    <text evidence="1">The sequence shown here is derived from an EMBL/GenBank/DDBJ whole genome shotgun (WGS) entry which is preliminary data.</text>
</comment>
<accession>A0A9D7S7B2</accession>
<protein>
    <submittedName>
        <fullName evidence="1">Gliding motility-associated C-terminal domain-containing protein</fullName>
    </submittedName>
</protein>
<gene>
    <name evidence="1" type="ORF">IPO85_03310</name>
</gene>
<proteinExistence type="predicted"/>
<name>A0A9D7S7B2_9BACT</name>
<dbReference type="AlphaFoldDB" id="A0A9D7S7B2"/>
<dbReference type="InterPro" id="IPR026341">
    <property type="entry name" value="T9SS_type_B"/>
</dbReference>
<dbReference type="NCBIfam" id="TIGR04131">
    <property type="entry name" value="Bac_Flav_CTERM"/>
    <property type="match status" value="1"/>
</dbReference>